<feature type="binding site" evidence="2">
    <location>
        <position position="209"/>
    </location>
    <ligand>
        <name>5-phospho-alpha-D-ribose 1-diphosphate</name>
        <dbReference type="ChEBI" id="CHEBI:58017"/>
    </ligand>
</feature>
<dbReference type="HAMAP" id="MF_01218_A">
    <property type="entry name" value="Upp_A"/>
    <property type="match status" value="1"/>
</dbReference>
<dbReference type="CDD" id="cd06223">
    <property type="entry name" value="PRTases_typeI"/>
    <property type="match status" value="1"/>
</dbReference>
<keyword evidence="2 4" id="KW-0808">Transferase</keyword>
<dbReference type="RefSeq" id="WP_156016368.1">
    <property type="nucleotide sequence ID" value="NZ_WGGD01000005.1"/>
</dbReference>
<accession>A0A6A9QI39</accession>
<feature type="binding site" evidence="2">
    <location>
        <begin position="140"/>
        <end position="148"/>
    </location>
    <ligand>
        <name>5-phospho-alpha-D-ribose 1-diphosphate</name>
        <dbReference type="ChEBI" id="CHEBI:58017"/>
    </ligand>
</feature>
<dbReference type="InterPro" id="IPR034331">
    <property type="entry name" value="Upp_A"/>
</dbReference>
<sequence>MPLFLVEKPFTLYILTKLRDANTDQITFRKNMVRLGRILGYEICNNLDFRIIEVTTPLGAKAVGVDIYDIDNIVIINVLRAATPLVEGLLKAFPAARQGVIAASRKEIVGREVPKEMEIDIFYKKIPKIRKDIDNVIIADPMIATASTMLNVIAEINNFQPKNIYIASVIGSEYGVKRILDKYPDVNIFTVSIDPELNNLGYILPGLGDAGDRAFG</sequence>
<dbReference type="UniPathway" id="UPA00574">
    <property type="reaction ID" value="UER00636"/>
</dbReference>
<dbReference type="InterPro" id="IPR029057">
    <property type="entry name" value="PRTase-like"/>
</dbReference>
<dbReference type="GO" id="GO:0044206">
    <property type="term" value="P:UMP salvage"/>
    <property type="evidence" value="ECO:0007669"/>
    <property type="project" value="UniProtKB-UniRule"/>
</dbReference>
<keyword evidence="1 2" id="KW-0460">Magnesium</keyword>
<reference evidence="4 5" key="1">
    <citation type="submission" date="2019-10" db="EMBL/GenBank/DDBJ databases">
        <title>Sequencing and Assembly of Multiple Reported Metal-Biooxidizing Members of the Extremely Thermoacidophilic Archaeal Family Sulfolobaceae.</title>
        <authorList>
            <person name="Counts J.A."/>
            <person name="Kelly R.M."/>
        </authorList>
    </citation>
    <scope>NUCLEOTIDE SEQUENCE [LARGE SCALE GENOMIC DNA]</scope>
    <source>
        <strain evidence="4 5">DSM 6482</strain>
    </source>
</reference>
<comment type="catalytic activity">
    <reaction evidence="2">
        <text>UMP + diphosphate = 5-phospho-alpha-D-ribose 1-diphosphate + uracil</text>
        <dbReference type="Rhea" id="RHEA:13017"/>
        <dbReference type="ChEBI" id="CHEBI:17568"/>
        <dbReference type="ChEBI" id="CHEBI:33019"/>
        <dbReference type="ChEBI" id="CHEBI:57865"/>
        <dbReference type="ChEBI" id="CHEBI:58017"/>
        <dbReference type="EC" id="2.4.2.9"/>
    </reaction>
</comment>
<dbReference type="GO" id="GO:0004845">
    <property type="term" value="F:uracil phosphoribosyltransferase activity"/>
    <property type="evidence" value="ECO:0007669"/>
    <property type="project" value="UniProtKB-UniRule"/>
</dbReference>
<dbReference type="EMBL" id="WGGD01000005">
    <property type="protein sequence ID" value="MUN28656.1"/>
    <property type="molecule type" value="Genomic_DNA"/>
</dbReference>
<comment type="pathway">
    <text evidence="2">Pyrimidine metabolism; UMP biosynthesis via salvage pathway; UMP from uracil: step 1/1.</text>
</comment>
<comment type="activity regulation">
    <text evidence="2">Allosterically activated by GTP.</text>
</comment>
<feature type="binding site" evidence="2">
    <location>
        <position position="105"/>
    </location>
    <ligand>
        <name>5-phospho-alpha-D-ribose 1-diphosphate</name>
        <dbReference type="ChEBI" id="CHEBI:58017"/>
    </ligand>
</feature>
<dbReference type="Gene3D" id="3.40.50.2020">
    <property type="match status" value="1"/>
</dbReference>
<name>A0A6A9QI39_SULME</name>
<comment type="caution">
    <text evidence="4">The sequence shown here is derived from an EMBL/GenBank/DDBJ whole genome shotgun (WGS) entry which is preliminary data.</text>
</comment>
<protein>
    <recommendedName>
        <fullName evidence="2">Uracil phosphoribosyltransferase</fullName>
        <ecNumber evidence="2">2.4.2.9</ecNumber>
    </recommendedName>
    <alternativeName>
        <fullName evidence="2">UMP pyrophosphorylase</fullName>
    </alternativeName>
    <alternativeName>
        <fullName evidence="2">UPRTase</fullName>
    </alternativeName>
</protein>
<feature type="binding site" evidence="2">
    <location>
        <begin position="30"/>
        <end position="34"/>
    </location>
    <ligand>
        <name>GTP</name>
        <dbReference type="ChEBI" id="CHEBI:37565"/>
    </ligand>
</feature>
<keyword evidence="2" id="KW-0021">Allosteric enzyme</keyword>
<dbReference type="GO" id="GO:0006223">
    <property type="term" value="P:uracil salvage"/>
    <property type="evidence" value="ECO:0007669"/>
    <property type="project" value="InterPro"/>
</dbReference>
<feature type="binding site" evidence="2">
    <location>
        <position position="203"/>
    </location>
    <ligand>
        <name>uracil</name>
        <dbReference type="ChEBI" id="CHEBI:17568"/>
    </ligand>
</feature>
<dbReference type="AlphaFoldDB" id="A0A6A9QI39"/>
<organism evidence="4 5">
    <name type="scientific">Sulfuracidifex metallicus DSM 6482 = JCM 9184</name>
    <dbReference type="NCBI Taxonomy" id="523847"/>
    <lineage>
        <taxon>Archaea</taxon>
        <taxon>Thermoproteota</taxon>
        <taxon>Thermoprotei</taxon>
        <taxon>Sulfolobales</taxon>
        <taxon>Sulfolobaceae</taxon>
        <taxon>Sulfuracidifex</taxon>
    </lineage>
</organism>
<dbReference type="SUPFAM" id="SSF53271">
    <property type="entry name" value="PRTase-like"/>
    <property type="match status" value="1"/>
</dbReference>
<dbReference type="InterPro" id="IPR000836">
    <property type="entry name" value="PRTase_dom"/>
</dbReference>
<evidence type="ECO:0000313" key="5">
    <source>
        <dbReference type="Proteomes" id="UP000470772"/>
    </source>
</evidence>
<evidence type="ECO:0000259" key="3">
    <source>
        <dbReference type="Pfam" id="PF14681"/>
    </source>
</evidence>
<dbReference type="EC" id="2.4.2.9" evidence="2"/>
<keyword evidence="5" id="KW-1185">Reference proteome</keyword>
<keyword evidence="2 4" id="KW-0328">Glycosyltransferase</keyword>
<keyword evidence="2" id="KW-0342">GTP-binding</keyword>
<dbReference type="Proteomes" id="UP000470772">
    <property type="component" value="Unassembled WGS sequence"/>
</dbReference>
<evidence type="ECO:0000256" key="1">
    <source>
        <dbReference type="ARBA" id="ARBA00022842"/>
    </source>
</evidence>
<dbReference type="NCBIfam" id="NF001097">
    <property type="entry name" value="PRK00129.1"/>
    <property type="match status" value="1"/>
</dbReference>
<keyword evidence="2" id="KW-0547">Nucleotide-binding</keyword>
<comment type="similarity">
    <text evidence="2">Belongs to the UPRTase family.</text>
</comment>
<gene>
    <name evidence="2" type="primary">upp</name>
    <name evidence="4" type="ORF">GC250_04185</name>
</gene>
<evidence type="ECO:0000313" key="4">
    <source>
        <dbReference type="EMBL" id="MUN28656.1"/>
    </source>
</evidence>
<proteinExistence type="inferred from homology"/>
<evidence type="ECO:0000256" key="2">
    <source>
        <dbReference type="HAMAP-Rule" id="MF_01218"/>
    </source>
</evidence>
<dbReference type="Pfam" id="PF14681">
    <property type="entry name" value="UPRTase"/>
    <property type="match status" value="1"/>
</dbReference>
<dbReference type="GO" id="GO:0005525">
    <property type="term" value="F:GTP binding"/>
    <property type="evidence" value="ECO:0007669"/>
    <property type="project" value="UniProtKB-KW"/>
</dbReference>
<comment type="function">
    <text evidence="2">Catalyzes the conversion of uracil and 5-phospho-alpha-D-ribose 1-diphosphate (PRPP) to UMP and diphosphate.</text>
</comment>
<comment type="cofactor">
    <cofactor evidence="2">
        <name>Mg(2+)</name>
        <dbReference type="ChEBI" id="CHEBI:18420"/>
    </cofactor>
    <text evidence="2">Binds 1 Mg(2+) ion per subunit. The magnesium is bound as Mg-PRPP.</text>
</comment>
<feature type="domain" description="Phosphoribosyltransferase" evidence="3">
    <location>
        <begin position="7"/>
        <end position="216"/>
    </location>
</feature>
<feature type="binding site" evidence="2">
    <location>
        <begin position="208"/>
        <end position="210"/>
    </location>
    <ligand>
        <name>uracil</name>
        <dbReference type="ChEBI" id="CHEBI:17568"/>
    </ligand>
</feature>
<feature type="binding site" evidence="2">
    <location>
        <position position="80"/>
    </location>
    <ligand>
        <name>5-phospho-alpha-D-ribose 1-diphosphate</name>
        <dbReference type="ChEBI" id="CHEBI:58017"/>
    </ligand>
</feature>
<dbReference type="GO" id="GO:0000287">
    <property type="term" value="F:magnesium ion binding"/>
    <property type="evidence" value="ECO:0007669"/>
    <property type="project" value="UniProtKB-UniRule"/>
</dbReference>